<comment type="similarity">
    <text evidence="4">Belongs to the glycosyltransferase 8 family.</text>
</comment>
<dbReference type="InterPro" id="IPR002495">
    <property type="entry name" value="Glyco_trans_8"/>
</dbReference>
<organism evidence="5">
    <name type="scientific">Salvia splendens</name>
    <name type="common">Scarlet sage</name>
    <dbReference type="NCBI Taxonomy" id="180675"/>
    <lineage>
        <taxon>Eukaryota</taxon>
        <taxon>Viridiplantae</taxon>
        <taxon>Streptophyta</taxon>
        <taxon>Embryophyta</taxon>
        <taxon>Tracheophyta</taxon>
        <taxon>Spermatophyta</taxon>
        <taxon>Magnoliopsida</taxon>
        <taxon>eudicotyledons</taxon>
        <taxon>Gunneridae</taxon>
        <taxon>Pentapetalae</taxon>
        <taxon>asterids</taxon>
        <taxon>lamiids</taxon>
        <taxon>Lamiales</taxon>
        <taxon>Lamiaceae</taxon>
        <taxon>Nepetoideae</taxon>
        <taxon>Mentheae</taxon>
        <taxon>Salviinae</taxon>
        <taxon>Salvia</taxon>
        <taxon>Salvia subgen. Calosphace</taxon>
        <taxon>core Calosphace</taxon>
    </lineage>
</organism>
<dbReference type="CDD" id="cd02537">
    <property type="entry name" value="GT8_Glycogenin"/>
    <property type="match status" value="1"/>
</dbReference>
<proteinExistence type="inferred from homology"/>
<evidence type="ECO:0000256" key="2">
    <source>
        <dbReference type="ARBA" id="ARBA00022679"/>
    </source>
</evidence>
<dbReference type="EC" id="2.4.1.-" evidence="4"/>
<accession>A0A8X8ZIX9</accession>
<evidence type="ECO:0000256" key="1">
    <source>
        <dbReference type="ARBA" id="ARBA00022676"/>
    </source>
</evidence>
<keyword evidence="6" id="KW-1185">Reference proteome</keyword>
<name>A0A8X8ZIX9_SALSN</name>
<keyword evidence="2" id="KW-0808">Transferase</keyword>
<dbReference type="AlphaFoldDB" id="A0A8X8ZIX9"/>
<keyword evidence="1" id="KW-0328">Glycosyltransferase</keyword>
<evidence type="ECO:0000256" key="3">
    <source>
        <dbReference type="ARBA" id="ARBA00023211"/>
    </source>
</evidence>
<keyword evidence="3" id="KW-0464">Manganese</keyword>
<protein>
    <recommendedName>
        <fullName evidence="4">Hexosyltransferase</fullName>
        <ecNumber evidence="4">2.4.1.-</ecNumber>
    </recommendedName>
</protein>
<dbReference type="SUPFAM" id="SSF53448">
    <property type="entry name" value="Nucleotide-diphospho-sugar transferases"/>
    <property type="match status" value="1"/>
</dbReference>
<reference evidence="5" key="2">
    <citation type="submission" date="2020-08" db="EMBL/GenBank/DDBJ databases">
        <title>Plant Genome Project.</title>
        <authorList>
            <person name="Zhang R.-G."/>
        </authorList>
    </citation>
    <scope>NUCLEOTIDE SEQUENCE</scope>
    <source>
        <strain evidence="5">Huo1</strain>
        <tissue evidence="5">Leaf</tissue>
    </source>
</reference>
<dbReference type="PANTHER" id="PTHR11183">
    <property type="entry name" value="GLYCOGENIN SUBFAMILY MEMBER"/>
    <property type="match status" value="1"/>
</dbReference>
<evidence type="ECO:0000256" key="4">
    <source>
        <dbReference type="RuleBase" id="RU362027"/>
    </source>
</evidence>
<evidence type="ECO:0000313" key="6">
    <source>
        <dbReference type="Proteomes" id="UP000298416"/>
    </source>
</evidence>
<dbReference type="InterPro" id="IPR029044">
    <property type="entry name" value="Nucleotide-diphossugar_trans"/>
</dbReference>
<gene>
    <name evidence="5" type="ORF">SASPL_133903</name>
</gene>
<dbReference type="Pfam" id="PF01501">
    <property type="entry name" value="Glyco_transf_8"/>
    <property type="match status" value="1"/>
</dbReference>
<dbReference type="InterPro" id="IPR050587">
    <property type="entry name" value="GNT1/Glycosyltrans_8"/>
</dbReference>
<dbReference type="EMBL" id="PNBA02000012">
    <property type="protein sequence ID" value="KAG6406303.1"/>
    <property type="molecule type" value="Genomic_DNA"/>
</dbReference>
<evidence type="ECO:0000313" key="5">
    <source>
        <dbReference type="EMBL" id="KAG6406303.1"/>
    </source>
</evidence>
<reference evidence="5" key="1">
    <citation type="submission" date="2018-01" db="EMBL/GenBank/DDBJ databases">
        <authorList>
            <person name="Mao J.F."/>
        </authorList>
    </citation>
    <scope>NUCLEOTIDE SEQUENCE</scope>
    <source>
        <strain evidence="5">Huo1</strain>
        <tissue evidence="5">Leaf</tissue>
    </source>
</reference>
<dbReference type="GO" id="GO:0016757">
    <property type="term" value="F:glycosyltransferase activity"/>
    <property type="evidence" value="ECO:0007669"/>
    <property type="project" value="UniProtKB-KW"/>
</dbReference>
<dbReference type="Gene3D" id="3.90.550.10">
    <property type="entry name" value="Spore Coat Polysaccharide Biosynthesis Protein SpsA, Chain A"/>
    <property type="match status" value="1"/>
</dbReference>
<sequence>MHTIEAIHISICDGDYVKGVVCLAKGLKKVKAAYPLVVAVLPDVPEDHRNMLLNQGCIIREITPVHPPVSNKGSSFARDYFAVNYSKLRLWKFTEYWKMIYLDADIQVLGNMDNLFSMPSGIFYAVMDCLCEMDGVLCPHVVQWPQELGERPLAYLNCGMFIFEPSRHTYVRLLRTLKVTPPTPFAEQDFLNMFFKDISKPLHHIYNLLLPMLWRHPEEVELDRVKAVHFCLPGSKPWDYTGEEENMDRKDVKMLVARWWAMYCGAPVDLPCNRTSSQGSNGASRWGWVFNGASSWGFSWGFFTRASSRGSG</sequence>
<comment type="caution">
    <text evidence="5">The sequence shown here is derived from an EMBL/GenBank/DDBJ whole genome shotgun (WGS) entry which is preliminary data.</text>
</comment>
<dbReference type="Proteomes" id="UP000298416">
    <property type="component" value="Unassembled WGS sequence"/>
</dbReference>